<feature type="domain" description="PDZ" evidence="10">
    <location>
        <begin position="174"/>
        <end position="261"/>
    </location>
</feature>
<organism evidence="12 13">
    <name type="scientific">Monopterus albus</name>
    <name type="common">Swamp eel</name>
    <dbReference type="NCBI Taxonomy" id="43700"/>
    <lineage>
        <taxon>Eukaryota</taxon>
        <taxon>Metazoa</taxon>
        <taxon>Chordata</taxon>
        <taxon>Craniata</taxon>
        <taxon>Vertebrata</taxon>
        <taxon>Euteleostomi</taxon>
        <taxon>Actinopterygii</taxon>
        <taxon>Neopterygii</taxon>
        <taxon>Teleostei</taxon>
        <taxon>Neoteleostei</taxon>
        <taxon>Acanthomorphata</taxon>
        <taxon>Anabantaria</taxon>
        <taxon>Synbranchiformes</taxon>
        <taxon>Synbranchidae</taxon>
        <taxon>Monopterus</taxon>
    </lineage>
</organism>
<dbReference type="CDD" id="cd00071">
    <property type="entry name" value="GMPK"/>
    <property type="match status" value="1"/>
</dbReference>
<evidence type="ECO:0000259" key="10">
    <source>
        <dbReference type="PROSITE" id="PS50106"/>
    </source>
</evidence>
<dbReference type="FunFam" id="3.30.63.10:FF:000001">
    <property type="entry name" value="Disks large homolog 1 isoform 2"/>
    <property type="match status" value="1"/>
</dbReference>
<dbReference type="InterPro" id="IPR036028">
    <property type="entry name" value="SH3-like_dom_sf"/>
</dbReference>
<dbReference type="AlphaFoldDB" id="A0A3Q3JW00"/>
<dbReference type="FunFam" id="2.30.30.40:FF:000027">
    <property type="entry name" value="Disks large homolog 3 isoform 1"/>
    <property type="match status" value="1"/>
</dbReference>
<evidence type="ECO:0000256" key="1">
    <source>
        <dbReference type="ARBA" id="ARBA00004202"/>
    </source>
</evidence>
<evidence type="ECO:0000256" key="3">
    <source>
        <dbReference type="ARBA" id="ARBA00022443"/>
    </source>
</evidence>
<reference evidence="12" key="2">
    <citation type="submission" date="2025-09" db="UniProtKB">
        <authorList>
            <consortium name="Ensembl"/>
        </authorList>
    </citation>
    <scope>IDENTIFICATION</scope>
</reference>
<comment type="similarity">
    <text evidence="2">Belongs to the MAGUK family.</text>
</comment>
<dbReference type="GO" id="GO:0035255">
    <property type="term" value="F:ionotropic glutamate receptor binding"/>
    <property type="evidence" value="ECO:0007669"/>
    <property type="project" value="TreeGrafter"/>
</dbReference>
<dbReference type="PROSITE" id="PS50106">
    <property type="entry name" value="PDZ"/>
    <property type="match status" value="3"/>
</dbReference>
<evidence type="ECO:0000259" key="8">
    <source>
        <dbReference type="PROSITE" id="PS50002"/>
    </source>
</evidence>
<evidence type="ECO:0000256" key="4">
    <source>
        <dbReference type="ARBA" id="ARBA00022475"/>
    </source>
</evidence>
<sequence>MPIRKKDTARALGLLEEYCTKLKKPEEQQLKTAIQRVIGIFKSNLFEALLDIQEFYEVMLLNTQKSCDQIIVRSVMRTWTIGPCLSFFLSFCSQQYHYQEDASPPLDQGFPCLTNEVCTPELVHVSEKNLSEIENVHGYVSHSHISPLKVSPQPLNSFLCPQVNGTEIECEFEEITLERGNSGLGFSIAGGADNPHIGDDPGIFITKIIPGGAAAEDGRLRVNDCILRVNDADVSEVSHSKAVEALKVAGSIVRLYVRRRRPMLETIIEIKLIKGPKGLGFSIAGGVGNQHIPSDNSIYVTKIIDGGAAQKDGRLQVGDRLLMVNNYSLEEVSHEEAVTILKNTSDVVYLKVGKPTNVYLSDPYGAPDITHSFSPAMENHISSPINSGTLEYKSGLPPVSPGSYSPLSKHLLGEEDINREPRKVVLHKGSTGLGFNIVGGEDGEGIFVSFILAGGPADLSGELRRGDQILSVNGIDLRGATHEQAASALKGAGQLVTIIAQYRPEEYGRFEAKIHDLREQMMNHSMSTGSGSLRTNQKRSLYVRALFDYEKSKDSGLPSQGLSFRYGDILHVINASDDEWWQARRVRPHGDSEEMGVIPSKRRVERKERARLKTVKFNARPGSFDSKGVSVFMRPESDNNFHSLIFLSVSYARPIIILGPMKDRINDDLISEFPDKFGSCVPHTTRPKRDYEVDGRDYHFVMSREQMEKDIQEHKFIEAGQYNNNLYGTSVQSVKYVAERGKHCILDVSGNAIKRLQVAQLYPIAILIKPKSTDSLMDMNKRLTEEQAKKTFDRATKLEQEFGEFFTALVQGDTLEDIYNHCKQVIEEHSRPYIWTPSKEKL</sequence>
<dbReference type="InterPro" id="IPR001478">
    <property type="entry name" value="PDZ"/>
</dbReference>
<evidence type="ECO:0000259" key="9">
    <source>
        <dbReference type="PROSITE" id="PS50052"/>
    </source>
</evidence>
<dbReference type="CDD" id="cd06795">
    <property type="entry name" value="PDZ3_Dlg1-2-4-like"/>
    <property type="match status" value="1"/>
</dbReference>
<dbReference type="SMART" id="SM01277">
    <property type="entry name" value="MAGUK_N_PEST"/>
    <property type="match status" value="1"/>
</dbReference>
<dbReference type="PROSITE" id="PS50002">
    <property type="entry name" value="SH3"/>
    <property type="match status" value="1"/>
</dbReference>
<dbReference type="FunFam" id="3.40.50.300:FF:001402">
    <property type="entry name" value="Discs, large homolog 3 (Drosophila)"/>
    <property type="match status" value="1"/>
</dbReference>
<dbReference type="GO" id="GO:0097120">
    <property type="term" value="P:receptor localization to synapse"/>
    <property type="evidence" value="ECO:0007669"/>
    <property type="project" value="TreeGrafter"/>
</dbReference>
<dbReference type="GO" id="GO:0031594">
    <property type="term" value="C:neuromuscular junction"/>
    <property type="evidence" value="ECO:0007669"/>
    <property type="project" value="InterPro"/>
</dbReference>
<evidence type="ECO:0000256" key="2">
    <source>
        <dbReference type="ARBA" id="ARBA00007014"/>
    </source>
</evidence>
<dbReference type="InterPro" id="IPR020590">
    <property type="entry name" value="Guanylate_kinase_CS"/>
</dbReference>
<dbReference type="InterPro" id="IPR036892">
    <property type="entry name" value="L27_dom_sf"/>
</dbReference>
<dbReference type="CDD" id="cd06723">
    <property type="entry name" value="PDZ1_Dlg1-2-4-like"/>
    <property type="match status" value="1"/>
</dbReference>
<dbReference type="GO" id="GO:0098609">
    <property type="term" value="P:cell-cell adhesion"/>
    <property type="evidence" value="ECO:0007669"/>
    <property type="project" value="TreeGrafter"/>
</dbReference>
<dbReference type="Ensembl" id="ENSMALT00000025513.1">
    <property type="protein sequence ID" value="ENSMALP00000025043.1"/>
    <property type="gene ID" value="ENSMALG00000017383.1"/>
</dbReference>
<dbReference type="Pfam" id="PF09058">
    <property type="entry name" value="L27_1"/>
    <property type="match status" value="1"/>
</dbReference>
<dbReference type="PANTHER" id="PTHR23119">
    <property type="entry name" value="DISCS LARGE"/>
    <property type="match status" value="1"/>
</dbReference>
<dbReference type="SUPFAM" id="SSF50044">
    <property type="entry name" value="SH3-domain"/>
    <property type="match status" value="1"/>
</dbReference>
<dbReference type="GO" id="GO:0016323">
    <property type="term" value="C:basolateral plasma membrane"/>
    <property type="evidence" value="ECO:0007669"/>
    <property type="project" value="TreeGrafter"/>
</dbReference>
<dbReference type="Pfam" id="PF10600">
    <property type="entry name" value="PDZ_assoc"/>
    <property type="match status" value="1"/>
</dbReference>
<feature type="domain" description="SH3" evidence="8">
    <location>
        <begin position="538"/>
        <end position="608"/>
    </location>
</feature>
<dbReference type="GO" id="GO:0098839">
    <property type="term" value="C:postsynaptic density membrane"/>
    <property type="evidence" value="ECO:0007669"/>
    <property type="project" value="TreeGrafter"/>
</dbReference>
<dbReference type="SUPFAM" id="SSF50156">
    <property type="entry name" value="PDZ domain-like"/>
    <property type="match status" value="3"/>
</dbReference>
<dbReference type="CDD" id="cd06724">
    <property type="entry name" value="PDZ2_Dlg1-2-4-like"/>
    <property type="match status" value="1"/>
</dbReference>
<evidence type="ECO:0000259" key="11">
    <source>
        <dbReference type="PROSITE" id="PS51022"/>
    </source>
</evidence>
<keyword evidence="3 7" id="KW-0728">SH3 domain</keyword>
<dbReference type="Pfam" id="PF10608">
    <property type="entry name" value="MAGUK_N_PEST"/>
    <property type="match status" value="1"/>
</dbReference>
<keyword evidence="6" id="KW-0472">Membrane</keyword>
<feature type="domain" description="L27" evidence="11">
    <location>
        <begin position="4"/>
        <end position="64"/>
    </location>
</feature>
<dbReference type="FunFam" id="2.30.42.10:FF:000002">
    <property type="entry name" value="Disks large homolog 4 isoform 2"/>
    <property type="match status" value="1"/>
</dbReference>
<dbReference type="InterPro" id="IPR008144">
    <property type="entry name" value="Guanylate_kin-like_dom"/>
</dbReference>
<dbReference type="InterPro" id="IPR016313">
    <property type="entry name" value="DLG1-like"/>
</dbReference>
<feature type="domain" description="PDZ" evidence="10">
    <location>
        <begin position="269"/>
        <end position="356"/>
    </location>
</feature>
<dbReference type="InterPro" id="IPR019590">
    <property type="entry name" value="DLG1_PEST_dom"/>
</dbReference>
<keyword evidence="5" id="KW-0677">Repeat</keyword>
<keyword evidence="4" id="KW-1003">Cell membrane</keyword>
<dbReference type="InterPro" id="IPR036034">
    <property type="entry name" value="PDZ_sf"/>
</dbReference>
<comment type="subcellular location">
    <subcellularLocation>
        <location evidence="1">Cell membrane</location>
        <topology evidence="1">Peripheral membrane protein</topology>
    </subcellularLocation>
</comment>
<accession>A0A3Q3JW00</accession>
<dbReference type="GO" id="GO:0043113">
    <property type="term" value="P:receptor clustering"/>
    <property type="evidence" value="ECO:0007669"/>
    <property type="project" value="TreeGrafter"/>
</dbReference>
<evidence type="ECO:0008006" key="14">
    <source>
        <dbReference type="Google" id="ProtNLM"/>
    </source>
</evidence>
<dbReference type="FunFam" id="2.30.42.10:FF:000001">
    <property type="entry name" value="Disks large homolog 1 isoform 2"/>
    <property type="match status" value="1"/>
</dbReference>
<dbReference type="InterPro" id="IPR027417">
    <property type="entry name" value="P-loop_NTPase"/>
</dbReference>
<dbReference type="Pfam" id="PF00625">
    <property type="entry name" value="Guanylate_kin"/>
    <property type="match status" value="1"/>
</dbReference>
<dbReference type="Pfam" id="PF00018">
    <property type="entry name" value="SH3_1"/>
    <property type="match status" value="1"/>
</dbReference>
<dbReference type="InterPro" id="IPR015143">
    <property type="entry name" value="L27_1"/>
</dbReference>
<dbReference type="InterPro" id="IPR035759">
    <property type="entry name" value="DLG2_SH3"/>
</dbReference>
<dbReference type="PANTHER" id="PTHR23119:SF6">
    <property type="entry name" value="DISKS LARGE HOMOLOG 2"/>
    <property type="match status" value="1"/>
</dbReference>
<dbReference type="Gene3D" id="3.40.50.300">
    <property type="entry name" value="P-loop containing nucleotide triphosphate hydrolases"/>
    <property type="match status" value="1"/>
</dbReference>
<dbReference type="Gene3D" id="1.10.287.470">
    <property type="entry name" value="Helix hairpin bin"/>
    <property type="match status" value="1"/>
</dbReference>
<evidence type="ECO:0000256" key="6">
    <source>
        <dbReference type="ARBA" id="ARBA00023136"/>
    </source>
</evidence>
<dbReference type="CDD" id="cd12032">
    <property type="entry name" value="SH3_DLG2"/>
    <property type="match status" value="1"/>
</dbReference>
<proteinExistence type="inferred from homology"/>
<dbReference type="SMART" id="SM00326">
    <property type="entry name" value="SH3"/>
    <property type="match status" value="1"/>
</dbReference>
<dbReference type="Pfam" id="PF00595">
    <property type="entry name" value="PDZ"/>
    <property type="match status" value="3"/>
</dbReference>
<reference evidence="12" key="1">
    <citation type="submission" date="2025-08" db="UniProtKB">
        <authorList>
            <consortium name="Ensembl"/>
        </authorList>
    </citation>
    <scope>IDENTIFICATION</scope>
</reference>
<dbReference type="GO" id="GO:0045197">
    <property type="term" value="P:establishment or maintenance of epithelial cell apical/basal polarity"/>
    <property type="evidence" value="ECO:0007669"/>
    <property type="project" value="TreeGrafter"/>
</dbReference>
<evidence type="ECO:0000313" key="13">
    <source>
        <dbReference type="Proteomes" id="UP000261600"/>
    </source>
</evidence>
<dbReference type="InterPro" id="IPR019583">
    <property type="entry name" value="DLG1-4_PDZ_assoc"/>
</dbReference>
<dbReference type="Proteomes" id="UP000261600">
    <property type="component" value="Unplaced"/>
</dbReference>
<dbReference type="SUPFAM" id="SSF52540">
    <property type="entry name" value="P-loop containing nucleoside triphosphate hydrolases"/>
    <property type="match status" value="1"/>
</dbReference>
<dbReference type="Gene3D" id="2.30.30.40">
    <property type="entry name" value="SH3 Domains"/>
    <property type="match status" value="1"/>
</dbReference>
<protein>
    <recommendedName>
        <fullName evidence="14">Discs, large homolog 2 (Drosophila)</fullName>
    </recommendedName>
</protein>
<dbReference type="InterPro" id="IPR008145">
    <property type="entry name" value="GK/Ca_channel_bsu"/>
</dbReference>
<dbReference type="SUPFAM" id="SSF101288">
    <property type="entry name" value="L27 domain"/>
    <property type="match status" value="1"/>
</dbReference>
<dbReference type="GO" id="GO:0099072">
    <property type="term" value="P:regulation of postsynaptic membrane neurotransmitter receptor levels"/>
    <property type="evidence" value="ECO:0007669"/>
    <property type="project" value="TreeGrafter"/>
</dbReference>
<name>A0A3Q3JW00_MONAL</name>
<evidence type="ECO:0000256" key="5">
    <source>
        <dbReference type="ARBA" id="ARBA00022737"/>
    </source>
</evidence>
<dbReference type="FunFam" id="2.30.42.10:FF:000091">
    <property type="entry name" value="disks large homolog 1 isoform X8"/>
    <property type="match status" value="1"/>
</dbReference>
<dbReference type="PIRSF" id="PIRSF001741">
    <property type="entry name" value="MAGUK_DLGH"/>
    <property type="match status" value="1"/>
</dbReference>
<keyword evidence="13" id="KW-1185">Reference proteome</keyword>
<dbReference type="InterPro" id="IPR001452">
    <property type="entry name" value="SH3_domain"/>
</dbReference>
<dbReference type="InterPro" id="IPR050614">
    <property type="entry name" value="Synaptic_Scaffolding_LAP-MAGUK"/>
</dbReference>
<dbReference type="SMART" id="SM00072">
    <property type="entry name" value="GuKc"/>
    <property type="match status" value="1"/>
</dbReference>
<dbReference type="PROSITE" id="PS51022">
    <property type="entry name" value="L27"/>
    <property type="match status" value="1"/>
</dbReference>
<evidence type="ECO:0000256" key="7">
    <source>
        <dbReference type="PROSITE-ProRule" id="PRU00192"/>
    </source>
</evidence>
<dbReference type="SMART" id="SM00228">
    <property type="entry name" value="PDZ"/>
    <property type="match status" value="3"/>
</dbReference>
<feature type="domain" description="Guanylate kinase-like" evidence="9">
    <location>
        <begin position="652"/>
        <end position="827"/>
    </location>
</feature>
<feature type="domain" description="PDZ" evidence="10">
    <location>
        <begin position="423"/>
        <end position="504"/>
    </location>
</feature>
<dbReference type="GO" id="GO:0043005">
    <property type="term" value="C:neuron projection"/>
    <property type="evidence" value="ECO:0007669"/>
    <property type="project" value="InterPro"/>
</dbReference>
<dbReference type="PROSITE" id="PS00856">
    <property type="entry name" value="GUANYLATE_KINASE_1"/>
    <property type="match status" value="1"/>
</dbReference>
<dbReference type="Gene3D" id="3.30.63.10">
    <property type="entry name" value="Guanylate Kinase phosphate binding domain"/>
    <property type="match status" value="1"/>
</dbReference>
<dbReference type="GO" id="GO:0019901">
    <property type="term" value="F:protein kinase binding"/>
    <property type="evidence" value="ECO:0007669"/>
    <property type="project" value="TreeGrafter"/>
</dbReference>
<dbReference type="Gene3D" id="2.30.42.10">
    <property type="match status" value="3"/>
</dbReference>
<dbReference type="GO" id="GO:0007268">
    <property type="term" value="P:chemical synaptic transmission"/>
    <property type="evidence" value="ECO:0007669"/>
    <property type="project" value="InterPro"/>
</dbReference>
<evidence type="ECO:0000313" key="12">
    <source>
        <dbReference type="Ensembl" id="ENSMALP00000025043.1"/>
    </source>
</evidence>
<dbReference type="InterPro" id="IPR004172">
    <property type="entry name" value="L27_dom"/>
</dbReference>
<dbReference type="PROSITE" id="PS50052">
    <property type="entry name" value="GUANYLATE_KINASE_2"/>
    <property type="match status" value="1"/>
</dbReference>